<evidence type="ECO:0000256" key="5">
    <source>
        <dbReference type="ARBA" id="ARBA00022729"/>
    </source>
</evidence>
<evidence type="ECO:0000256" key="1">
    <source>
        <dbReference type="ARBA" id="ARBA00004571"/>
    </source>
</evidence>
<gene>
    <name evidence="12" type="ORF">LGH74_19480</name>
</gene>
<dbReference type="EMBL" id="JAJADR010000006">
    <property type="protein sequence ID" value="MCB2410182.1"/>
    <property type="molecule type" value="Genomic_DNA"/>
</dbReference>
<feature type="chain" id="PRO_5045168645" evidence="9">
    <location>
        <begin position="20"/>
        <end position="799"/>
    </location>
</feature>
<dbReference type="Gene3D" id="2.40.170.20">
    <property type="entry name" value="TonB-dependent receptor, beta-barrel domain"/>
    <property type="match status" value="1"/>
</dbReference>
<evidence type="ECO:0000259" key="10">
    <source>
        <dbReference type="Pfam" id="PF07715"/>
    </source>
</evidence>
<proteinExistence type="predicted"/>
<sequence length="799" mass="88423">MKTWFYLCLFLLLGLTAGAQQPTTAPGKGHALTGKLLDAGSGAAVPYATINVLDAAAQLVTGGISDEAGGFRLDGIPAGPLTVEFRFMGYQTLSQPLAAGSRLDLGPIKLQPVTTQLGEVTVTGEKPTVSLQLDKKVFEVGKDILSQGGSGHDVLNGVPSVAVSPGGGISLRGNANVTVLINGRRSGLTQSNGLDQIPASQIERVEVITNPSARYDAAGSAGIINVILKKNKQPGLGGQVRLVGGLPNDTRLTPSLTFKSAKVNLFATAGLRWSDYRGRYRTDQATGLADGRPASLQQRQRENRHDDGRVLYVGADYFINDHNTITAAFLKNDTKDHDKTWLDYAYLNGAGQTDSTLQRQGESWESRSYNQLELNYTRLFAQAGRKYTVDVQYDFWNSDKSWQLATNRLYPQAQALPGIRTGSVGASKDLLMQTDLVQPLGKQSTVEFGLKAEGRQVTSNFGAEQEQGAEWAVFRGIDNQLRYDELISSGYAQWGSKVKKLSYLLGLRAELTRITIRDEEGRYNNEKNYHRLFPTLNLGYQLGEGLTTQLNYSRRINRPTIWMLYPFNELTDLNAQYVGNPDLNPSYADVLELGLLRNWTTLTLNPSVYYQQTSGFIQTYTYRDATGTFISTPINLSRETRRGLELSVLYNPLKWLSFNTELNLYTFTQQGRYREQDFAFSSQTLTGRLSTQLKLPLKLGVQARYNVNGAQRNAQTRTSAIHFVNVAVSKNLLRDKATLVLDGSNVFDSNQTRTQTTGPDYVFNQVSSPNAARYRLSFTYRFNLQDGQAIRQARSSNRN</sequence>
<dbReference type="Pfam" id="PF13620">
    <property type="entry name" value="CarboxypepD_reg"/>
    <property type="match status" value="1"/>
</dbReference>
<dbReference type="InterPro" id="IPR036942">
    <property type="entry name" value="Beta-barrel_TonB_sf"/>
</dbReference>
<name>A0ABS8AWK9_9BACT</name>
<keyword evidence="6" id="KW-0472">Membrane</keyword>
<dbReference type="InterPro" id="IPR008969">
    <property type="entry name" value="CarboxyPept-like_regulatory"/>
</dbReference>
<reference evidence="12" key="1">
    <citation type="submission" date="2021-10" db="EMBL/GenBank/DDBJ databases">
        <authorList>
            <person name="Dean J.D."/>
            <person name="Kim M.K."/>
            <person name="Newey C.N."/>
            <person name="Stoker T.S."/>
            <person name="Thompson D.W."/>
            <person name="Grose J.H."/>
        </authorList>
    </citation>
    <scope>NUCLEOTIDE SEQUENCE</scope>
    <source>
        <strain evidence="12">BT178</strain>
    </source>
</reference>
<keyword evidence="12" id="KW-0675">Receptor</keyword>
<dbReference type="PANTHER" id="PTHR30069">
    <property type="entry name" value="TONB-DEPENDENT OUTER MEMBRANE RECEPTOR"/>
    <property type="match status" value="1"/>
</dbReference>
<keyword evidence="4" id="KW-0812">Transmembrane</keyword>
<evidence type="ECO:0000313" key="13">
    <source>
        <dbReference type="Proteomes" id="UP001165296"/>
    </source>
</evidence>
<evidence type="ECO:0000256" key="9">
    <source>
        <dbReference type="SAM" id="SignalP"/>
    </source>
</evidence>
<keyword evidence="7" id="KW-0998">Cell outer membrane</keyword>
<evidence type="ECO:0000256" key="4">
    <source>
        <dbReference type="ARBA" id="ARBA00022692"/>
    </source>
</evidence>
<organism evidence="12 13">
    <name type="scientific">Hymenobacter lucidus</name>
    <dbReference type="NCBI Taxonomy" id="2880930"/>
    <lineage>
        <taxon>Bacteria</taxon>
        <taxon>Pseudomonadati</taxon>
        <taxon>Bacteroidota</taxon>
        <taxon>Cytophagia</taxon>
        <taxon>Cytophagales</taxon>
        <taxon>Hymenobacteraceae</taxon>
        <taxon>Hymenobacter</taxon>
    </lineage>
</organism>
<evidence type="ECO:0000256" key="8">
    <source>
        <dbReference type="SAM" id="MobiDB-lite"/>
    </source>
</evidence>
<dbReference type="SUPFAM" id="SSF49464">
    <property type="entry name" value="Carboxypeptidase regulatory domain-like"/>
    <property type="match status" value="1"/>
</dbReference>
<dbReference type="RefSeq" id="WP_226178306.1">
    <property type="nucleotide sequence ID" value="NZ_JAJADR010000006.1"/>
</dbReference>
<feature type="domain" description="TonB-dependent receptor plug" evidence="10">
    <location>
        <begin position="148"/>
        <end position="223"/>
    </location>
</feature>
<dbReference type="SUPFAM" id="SSF56935">
    <property type="entry name" value="Porins"/>
    <property type="match status" value="1"/>
</dbReference>
<evidence type="ECO:0000256" key="6">
    <source>
        <dbReference type="ARBA" id="ARBA00023136"/>
    </source>
</evidence>
<dbReference type="InterPro" id="IPR041700">
    <property type="entry name" value="OMP_b-brl_3"/>
</dbReference>
<dbReference type="InterPro" id="IPR037066">
    <property type="entry name" value="Plug_dom_sf"/>
</dbReference>
<keyword evidence="13" id="KW-1185">Reference proteome</keyword>
<dbReference type="Gene3D" id="2.170.130.10">
    <property type="entry name" value="TonB-dependent receptor, plug domain"/>
    <property type="match status" value="1"/>
</dbReference>
<dbReference type="InterPro" id="IPR039426">
    <property type="entry name" value="TonB-dep_rcpt-like"/>
</dbReference>
<evidence type="ECO:0000256" key="3">
    <source>
        <dbReference type="ARBA" id="ARBA00022452"/>
    </source>
</evidence>
<dbReference type="Pfam" id="PF07715">
    <property type="entry name" value="Plug"/>
    <property type="match status" value="1"/>
</dbReference>
<comment type="subcellular location">
    <subcellularLocation>
        <location evidence="1">Cell outer membrane</location>
        <topology evidence="1">Multi-pass membrane protein</topology>
    </subcellularLocation>
</comment>
<evidence type="ECO:0000259" key="11">
    <source>
        <dbReference type="Pfam" id="PF14905"/>
    </source>
</evidence>
<feature type="region of interest" description="Disordered" evidence="8">
    <location>
        <begin position="284"/>
        <end position="305"/>
    </location>
</feature>
<accession>A0ABS8AWK9</accession>
<feature type="domain" description="Outer membrane protein beta-barrel" evidence="11">
    <location>
        <begin position="380"/>
        <end position="780"/>
    </location>
</feature>
<dbReference type="Pfam" id="PF14905">
    <property type="entry name" value="OMP_b-brl_3"/>
    <property type="match status" value="1"/>
</dbReference>
<feature type="signal peptide" evidence="9">
    <location>
        <begin position="1"/>
        <end position="19"/>
    </location>
</feature>
<evidence type="ECO:0000256" key="2">
    <source>
        <dbReference type="ARBA" id="ARBA00022448"/>
    </source>
</evidence>
<keyword evidence="5 9" id="KW-0732">Signal</keyword>
<comment type="caution">
    <text evidence="12">The sequence shown here is derived from an EMBL/GenBank/DDBJ whole genome shotgun (WGS) entry which is preliminary data.</text>
</comment>
<protein>
    <submittedName>
        <fullName evidence="12">TonB-dependent receptor</fullName>
    </submittedName>
</protein>
<evidence type="ECO:0000256" key="7">
    <source>
        <dbReference type="ARBA" id="ARBA00023237"/>
    </source>
</evidence>
<keyword evidence="2" id="KW-0813">Transport</keyword>
<evidence type="ECO:0000313" key="12">
    <source>
        <dbReference type="EMBL" id="MCB2410182.1"/>
    </source>
</evidence>
<dbReference type="Proteomes" id="UP001165296">
    <property type="component" value="Unassembled WGS sequence"/>
</dbReference>
<dbReference type="PANTHER" id="PTHR30069:SF29">
    <property type="entry name" value="HEMOGLOBIN AND HEMOGLOBIN-HAPTOGLOBIN-BINDING PROTEIN 1-RELATED"/>
    <property type="match status" value="1"/>
</dbReference>
<keyword evidence="3" id="KW-1134">Transmembrane beta strand</keyword>
<dbReference type="InterPro" id="IPR012910">
    <property type="entry name" value="Plug_dom"/>
</dbReference>